<keyword evidence="5" id="KW-1185">Reference proteome</keyword>
<dbReference type="EMBL" id="VFPQ01000002">
    <property type="protein sequence ID" value="TQM72685.1"/>
    <property type="molecule type" value="Genomic_DNA"/>
</dbReference>
<evidence type="ECO:0000259" key="2">
    <source>
        <dbReference type="Pfam" id="PF13649"/>
    </source>
</evidence>
<dbReference type="CDD" id="cd02440">
    <property type="entry name" value="AdoMet_MTases"/>
    <property type="match status" value="1"/>
</dbReference>
<evidence type="ECO:0000313" key="4">
    <source>
        <dbReference type="EMBL" id="TQM72685.1"/>
    </source>
</evidence>
<dbReference type="Proteomes" id="UP000319213">
    <property type="component" value="Unassembled WGS sequence"/>
</dbReference>
<dbReference type="GO" id="GO:0008168">
    <property type="term" value="F:methyltransferase activity"/>
    <property type="evidence" value="ECO:0007669"/>
    <property type="project" value="UniProtKB-KW"/>
</dbReference>
<keyword evidence="4" id="KW-0808">Transferase</keyword>
<evidence type="ECO:0000313" key="5">
    <source>
        <dbReference type="Proteomes" id="UP000319213"/>
    </source>
</evidence>
<accession>A0A543IQ34</accession>
<keyword evidence="4" id="KW-0489">Methyltransferase</keyword>
<sequence length="333" mass="34726">MRSPRTGRSAWPVPGDRAPVPAGPAPGRAALPRGGRAWSGPGRTRRDDGGVLQDVIDHLACPVCRDGLGLAERTVRCPNGHAFDVARQGYVSLLAGSRGAGTADTPEMVAARERFLAAGHYAPLAARVAGLAAELAGDAPGLVVDAGAGTGYLLARVLDALAPDAAGIALDISKHAIRRAARAHPRIGAVVADVWRPLPVRDGRAALVTNVFAPRNGPEFARVLAPGGALLVVTPGPGHLGGLVDALGLLSVDQEKERRLAASLSRFFTIITEVTEEISLTLDHDAVEAMVRMGPSAHHVDPAALRRRIGDLPDPSVVPGLFRITIWKPNRGI</sequence>
<dbReference type="Pfam" id="PF13649">
    <property type="entry name" value="Methyltransf_25"/>
    <property type="match status" value="1"/>
</dbReference>
<dbReference type="InterPro" id="IPR048647">
    <property type="entry name" value="RlmA_N"/>
</dbReference>
<dbReference type="AlphaFoldDB" id="A0A543IQ34"/>
<evidence type="ECO:0000256" key="1">
    <source>
        <dbReference type="SAM" id="MobiDB-lite"/>
    </source>
</evidence>
<dbReference type="GO" id="GO:0032259">
    <property type="term" value="P:methylation"/>
    <property type="evidence" value="ECO:0007669"/>
    <property type="project" value="UniProtKB-KW"/>
</dbReference>
<organism evidence="4 5">
    <name type="scientific">Thermopolyspora flexuosa</name>
    <dbReference type="NCBI Taxonomy" id="103836"/>
    <lineage>
        <taxon>Bacteria</taxon>
        <taxon>Bacillati</taxon>
        <taxon>Actinomycetota</taxon>
        <taxon>Actinomycetes</taxon>
        <taxon>Streptosporangiales</taxon>
        <taxon>Streptosporangiaceae</taxon>
        <taxon>Thermopolyspora</taxon>
    </lineage>
</organism>
<feature type="domain" description="Methyltransferase" evidence="2">
    <location>
        <begin position="143"/>
        <end position="228"/>
    </location>
</feature>
<proteinExistence type="predicted"/>
<gene>
    <name evidence="4" type="ORF">FHX40_4838</name>
</gene>
<protein>
    <submittedName>
        <fullName evidence="4">23S rRNA m(1)G-748 methyltransferase</fullName>
    </submittedName>
</protein>
<feature type="domain" description="23S rRNA (guanine(745)-N(1))-methyltransferase N-terminal" evidence="3">
    <location>
        <begin position="60"/>
        <end position="94"/>
    </location>
</feature>
<name>A0A543IQ34_9ACTN</name>
<reference evidence="4 5" key="1">
    <citation type="submission" date="2019-06" db="EMBL/GenBank/DDBJ databases">
        <title>Sequencing the genomes of 1000 actinobacteria strains.</title>
        <authorList>
            <person name="Klenk H.-P."/>
        </authorList>
    </citation>
    <scope>NUCLEOTIDE SEQUENCE [LARGE SCALE GENOMIC DNA]</scope>
    <source>
        <strain evidence="4 5">DSM 43186</strain>
    </source>
</reference>
<dbReference type="InterPro" id="IPR029063">
    <property type="entry name" value="SAM-dependent_MTases_sf"/>
</dbReference>
<feature type="region of interest" description="Disordered" evidence="1">
    <location>
        <begin position="1"/>
        <end position="49"/>
    </location>
</feature>
<comment type="caution">
    <text evidence="4">The sequence shown here is derived from an EMBL/GenBank/DDBJ whole genome shotgun (WGS) entry which is preliminary data.</text>
</comment>
<feature type="compositionally biased region" description="Low complexity" evidence="1">
    <location>
        <begin position="12"/>
        <end position="36"/>
    </location>
</feature>
<dbReference type="Gene3D" id="3.40.50.150">
    <property type="entry name" value="Vaccinia Virus protein VP39"/>
    <property type="match status" value="1"/>
</dbReference>
<dbReference type="SUPFAM" id="SSF53335">
    <property type="entry name" value="S-adenosyl-L-methionine-dependent methyltransferases"/>
    <property type="match status" value="1"/>
</dbReference>
<dbReference type="Pfam" id="PF21302">
    <property type="entry name" value="Zn_ribbon_RlmA"/>
    <property type="match status" value="1"/>
</dbReference>
<evidence type="ECO:0000259" key="3">
    <source>
        <dbReference type="Pfam" id="PF21302"/>
    </source>
</evidence>
<dbReference type="InterPro" id="IPR041698">
    <property type="entry name" value="Methyltransf_25"/>
</dbReference>